<evidence type="ECO:0000256" key="5">
    <source>
        <dbReference type="ARBA" id="ARBA00034617"/>
    </source>
</evidence>
<dbReference type="SMART" id="SM00973">
    <property type="entry name" value="Sec63"/>
    <property type="match status" value="1"/>
</dbReference>
<proteinExistence type="predicted"/>
<protein>
    <recommendedName>
        <fullName evidence="6">DNA 3'-5' helicase</fullName>
        <ecNumber evidence="6">5.6.2.4</ecNumber>
    </recommendedName>
</protein>
<evidence type="ECO:0000256" key="8">
    <source>
        <dbReference type="SAM" id="MobiDB-lite"/>
    </source>
</evidence>
<sequence>MLGYQEGGLREYSDLDLLQMVGRAGRPGLDTSGSAVILTTLDMERRYNTLISGTTNIESWLHENMIEHLMSELCLGTITDIYTGLNWLRSTFLYVRVSKNPIHYRLEPGSYMSTDSILEEICAKDLELLKQHNLIEESFNKSLKPTAYGLAMDRYYIKFPTMVRLLGTENPGSVKDTLFLLSQAQEETDAVRFNAGEKPFLNTLVKNPNIRFSMERVISIPDKIFILVQCLLGGISLYNPGSNLLAIEASNILTTISRITKCVIDCSIYEKNPIKLKFAVELYQSLQAKMWSTSPYVARQIDGIGLQFAKTLAQANMISMEQLRNCDPGRIEMILKRNPPFGVKMKKNLDAIPHFILNVEQSTCLKSNQKRSSHEFINLHITIGLHNTTVNRGKYGKAYYAQFSADTSEKVLLDFRRILISKLHEGQQTFELKAEVMSPTTIISCHLKSEDFGTLEFGVDITRDIKPNVDPKNYISLAGSNLISAQANQPQRTQVRNVEYDDVLEEFEIDPRIWQEIDDISNTTLDQTPALNYSHLSVTSAANITSENMKKKPVRKKKNPDELCKHRCKNKETCAHACCKMHMISTPTDSKNGMKRVYEEDLTLDGSIQKKIKPSSEENDRERGANFSVSNSIPLHNTQPYINDLDLVKNNNLTGTIETQESQGNPDSFMDFLELNQQDIESISNFESKLATMGLNDVHQYEAQNNFPIIDDSNQTGAFSDPCDLVWQQAGEYVQKVFENGVVPTENQNNSEQESKSDAWSFQSSSLANWVQNYVDIVYDDTN</sequence>
<gene>
    <name evidence="10" type="ORF">HPULCUR_008115</name>
</gene>
<dbReference type="SUPFAM" id="SSF158702">
    <property type="entry name" value="Sec63 N-terminal domain-like"/>
    <property type="match status" value="1"/>
</dbReference>
<dbReference type="Pfam" id="PF02889">
    <property type="entry name" value="Sec63"/>
    <property type="match status" value="1"/>
</dbReference>
<keyword evidence="2" id="KW-0067">ATP-binding</keyword>
<feature type="domain" description="SEC63" evidence="9">
    <location>
        <begin position="145"/>
        <end position="463"/>
    </location>
</feature>
<dbReference type="PANTHER" id="PTHR47835:SF3">
    <property type="entry name" value="HELICASE FOR MEIOSIS 1"/>
    <property type="match status" value="1"/>
</dbReference>
<dbReference type="EMBL" id="BAABUJ010000024">
    <property type="protein sequence ID" value="GAA5802642.1"/>
    <property type="molecule type" value="Genomic_DNA"/>
</dbReference>
<evidence type="ECO:0000256" key="1">
    <source>
        <dbReference type="ARBA" id="ARBA00022801"/>
    </source>
</evidence>
<dbReference type="Gene3D" id="3.40.50.300">
    <property type="entry name" value="P-loop containing nucleotide triphosphate hydrolases"/>
    <property type="match status" value="1"/>
</dbReference>
<evidence type="ECO:0000256" key="6">
    <source>
        <dbReference type="ARBA" id="ARBA00034808"/>
    </source>
</evidence>
<feature type="region of interest" description="Disordered" evidence="8">
    <location>
        <begin position="608"/>
        <end position="632"/>
    </location>
</feature>
<name>A0ABP9Y8N0_9FUNG</name>
<comment type="catalytic activity">
    <reaction evidence="7">
        <text>ATP + H2O = ADP + phosphate + H(+)</text>
        <dbReference type="Rhea" id="RHEA:13065"/>
        <dbReference type="ChEBI" id="CHEBI:15377"/>
        <dbReference type="ChEBI" id="CHEBI:15378"/>
        <dbReference type="ChEBI" id="CHEBI:30616"/>
        <dbReference type="ChEBI" id="CHEBI:43474"/>
        <dbReference type="ChEBI" id="CHEBI:456216"/>
        <dbReference type="EC" id="5.6.2.4"/>
    </reaction>
</comment>
<keyword evidence="4" id="KW-0469">Meiosis</keyword>
<dbReference type="Proteomes" id="UP001476247">
    <property type="component" value="Unassembled WGS sequence"/>
</dbReference>
<dbReference type="Gene3D" id="1.10.10.10">
    <property type="entry name" value="Winged helix-like DNA-binding domain superfamily/Winged helix DNA-binding domain"/>
    <property type="match status" value="1"/>
</dbReference>
<dbReference type="InterPro" id="IPR004179">
    <property type="entry name" value="Sec63-dom"/>
</dbReference>
<dbReference type="SUPFAM" id="SSF52540">
    <property type="entry name" value="P-loop containing nucleoside triphosphate hydrolases"/>
    <property type="match status" value="1"/>
</dbReference>
<dbReference type="InterPro" id="IPR057842">
    <property type="entry name" value="WH_MER3"/>
</dbReference>
<feature type="compositionally biased region" description="Basic and acidic residues" evidence="8">
    <location>
        <begin position="614"/>
        <end position="624"/>
    </location>
</feature>
<dbReference type="Gene3D" id="1.10.3380.10">
    <property type="entry name" value="Sec63 N-terminal domain-like domain"/>
    <property type="match status" value="1"/>
</dbReference>
<organism evidence="10 11">
    <name type="scientific">Helicostylum pulchrum</name>
    <dbReference type="NCBI Taxonomy" id="562976"/>
    <lineage>
        <taxon>Eukaryota</taxon>
        <taxon>Fungi</taxon>
        <taxon>Fungi incertae sedis</taxon>
        <taxon>Mucoromycota</taxon>
        <taxon>Mucoromycotina</taxon>
        <taxon>Mucoromycetes</taxon>
        <taxon>Mucorales</taxon>
        <taxon>Mucorineae</taxon>
        <taxon>Mucoraceae</taxon>
        <taxon>Helicostylum</taxon>
    </lineage>
</organism>
<dbReference type="InterPro" id="IPR027417">
    <property type="entry name" value="P-loop_NTPase"/>
</dbReference>
<keyword evidence="11" id="KW-1185">Reference proteome</keyword>
<dbReference type="EC" id="5.6.2.4" evidence="6"/>
<dbReference type="Pfam" id="PF23445">
    <property type="entry name" value="WHD_SNRNP200"/>
    <property type="match status" value="1"/>
</dbReference>
<evidence type="ECO:0000256" key="7">
    <source>
        <dbReference type="ARBA" id="ARBA00048988"/>
    </source>
</evidence>
<evidence type="ECO:0000256" key="4">
    <source>
        <dbReference type="ARBA" id="ARBA00023254"/>
    </source>
</evidence>
<dbReference type="InterPro" id="IPR052247">
    <property type="entry name" value="Meiotic_Crossover_Helicase"/>
</dbReference>
<keyword evidence="3" id="KW-0413">Isomerase</keyword>
<accession>A0ABP9Y8N0</accession>
<evidence type="ECO:0000256" key="2">
    <source>
        <dbReference type="ARBA" id="ARBA00022806"/>
    </source>
</evidence>
<comment type="catalytic activity">
    <reaction evidence="5">
        <text>Couples ATP hydrolysis with the unwinding of duplex DNA by translocating in the 3'-5' direction.</text>
        <dbReference type="EC" id="5.6.2.4"/>
    </reaction>
</comment>
<evidence type="ECO:0000313" key="10">
    <source>
        <dbReference type="EMBL" id="GAA5802642.1"/>
    </source>
</evidence>
<keyword evidence="2" id="KW-0547">Nucleotide-binding</keyword>
<evidence type="ECO:0000259" key="9">
    <source>
        <dbReference type="SMART" id="SM00973"/>
    </source>
</evidence>
<reference evidence="10 11" key="1">
    <citation type="submission" date="2024-04" db="EMBL/GenBank/DDBJ databases">
        <title>genome sequences of Mucor flavus KT1a and Helicostylum pulchrum KT1b strains isolation_sourced from the surface of a dry-aged beef.</title>
        <authorList>
            <person name="Toyotome T."/>
            <person name="Hosono M."/>
            <person name="Torimaru M."/>
            <person name="Fukuda K."/>
            <person name="Mikami N."/>
        </authorList>
    </citation>
    <scope>NUCLEOTIDE SEQUENCE [LARGE SCALE GENOMIC DNA]</scope>
    <source>
        <strain evidence="10 11">KT1b</strain>
    </source>
</reference>
<evidence type="ECO:0000256" key="3">
    <source>
        <dbReference type="ARBA" id="ARBA00023235"/>
    </source>
</evidence>
<evidence type="ECO:0000313" key="11">
    <source>
        <dbReference type="Proteomes" id="UP001476247"/>
    </source>
</evidence>
<dbReference type="PANTHER" id="PTHR47835">
    <property type="entry name" value="HFM1, ATP DEPENDENT DNA HELICASE HOMOLOG"/>
    <property type="match status" value="1"/>
</dbReference>
<comment type="caution">
    <text evidence="10">The sequence shown here is derived from an EMBL/GenBank/DDBJ whole genome shotgun (WGS) entry which is preliminary data.</text>
</comment>
<keyword evidence="2" id="KW-0347">Helicase</keyword>
<dbReference type="InterPro" id="IPR036390">
    <property type="entry name" value="WH_DNA-bd_sf"/>
</dbReference>
<dbReference type="SUPFAM" id="SSF46785">
    <property type="entry name" value="Winged helix' DNA-binding domain"/>
    <property type="match status" value="1"/>
</dbReference>
<dbReference type="InterPro" id="IPR036388">
    <property type="entry name" value="WH-like_DNA-bd_sf"/>
</dbReference>
<keyword evidence="1" id="KW-0378">Hydrolase</keyword>